<protein>
    <recommendedName>
        <fullName evidence="1">Peptidase C14 caspase domain-containing protein</fullName>
    </recommendedName>
</protein>
<dbReference type="SUPFAM" id="SSF52129">
    <property type="entry name" value="Caspase-like"/>
    <property type="match status" value="1"/>
</dbReference>
<keyword evidence="3" id="KW-1185">Reference proteome</keyword>
<organism evidence="2 3">
    <name type="scientific">Candidatus Brocadia sinica JPN1</name>
    <dbReference type="NCBI Taxonomy" id="1197129"/>
    <lineage>
        <taxon>Bacteria</taxon>
        <taxon>Pseudomonadati</taxon>
        <taxon>Planctomycetota</taxon>
        <taxon>Candidatus Brocadiia</taxon>
        <taxon>Candidatus Brocadiales</taxon>
        <taxon>Candidatus Brocadiaceae</taxon>
        <taxon>Candidatus Brocadia</taxon>
    </lineage>
</organism>
<comment type="caution">
    <text evidence="2">The sequence shown here is derived from an EMBL/GenBank/DDBJ whole genome shotgun (WGS) entry which is preliminary data.</text>
</comment>
<dbReference type="EMBL" id="BAFN01000001">
    <property type="protein sequence ID" value="GAN32901.1"/>
    <property type="molecule type" value="Genomic_DNA"/>
</dbReference>
<dbReference type="Pfam" id="PF00656">
    <property type="entry name" value="Peptidase_C14"/>
    <property type="match status" value="1"/>
</dbReference>
<evidence type="ECO:0000313" key="2">
    <source>
        <dbReference type="EMBL" id="GAN32901.1"/>
    </source>
</evidence>
<dbReference type="InterPro" id="IPR029030">
    <property type="entry name" value="Caspase-like_dom_sf"/>
</dbReference>
<accession>A0ABQ0JW28</accession>
<dbReference type="PANTHER" id="PTHR48104:SF30">
    <property type="entry name" value="METACASPASE-1"/>
    <property type="match status" value="1"/>
</dbReference>
<evidence type="ECO:0000259" key="1">
    <source>
        <dbReference type="Pfam" id="PF00656"/>
    </source>
</evidence>
<proteinExistence type="predicted"/>
<name>A0ABQ0JW28_9BACT</name>
<dbReference type="InterPro" id="IPR011600">
    <property type="entry name" value="Pept_C14_caspase"/>
</dbReference>
<dbReference type="Proteomes" id="UP000032309">
    <property type="component" value="Unassembled WGS sequence"/>
</dbReference>
<dbReference type="RefSeq" id="WP_052562981.1">
    <property type="nucleotide sequence ID" value="NZ_BAFN01000001.1"/>
</dbReference>
<dbReference type="Gene3D" id="3.40.50.1460">
    <property type="match status" value="1"/>
</dbReference>
<gene>
    <name evidence="2" type="ORF">BROSI_A1416</name>
</gene>
<dbReference type="InterPro" id="IPR050452">
    <property type="entry name" value="Metacaspase"/>
</dbReference>
<reference evidence="3" key="1">
    <citation type="journal article" date="2015" name="Genome Announc.">
        <title>Draft Genome Sequence of an Anaerobic Ammonium-Oxidizing Bacterium, "Candidatus Brocadia sinica".</title>
        <authorList>
            <person name="Oshiki M."/>
            <person name="Shinyako-Hata K."/>
            <person name="Satoh H."/>
            <person name="Okabe S."/>
        </authorList>
    </citation>
    <scope>NUCLEOTIDE SEQUENCE [LARGE SCALE GENOMIC DNA]</scope>
    <source>
        <strain evidence="3">JPN1</strain>
    </source>
</reference>
<sequence length="278" mass="30817">MSKGIALTTGLNAVSPAHYGGWSGELNACEADAKDMAEIARSKGFDVKTLLTKEATRANVIDGINKAASTLTSGDIFMLSYSGHGGQLPDLNSDEADAQDETWCLYDGELVDDEIYSLLGKFAQGVRILVFSDSCHSGTVTKLAYYQSAMRTMGLKGISPEIRYRFMPMEVAVRTYRDNKKFYDPILKDPQLKESRDAVNASVILISGCQDNQLSADGTFNGLFTANLLQVWNEGKFKKGYRAFRRAIVNRMPPDQTPNYFRVGEINRAFEKQKPFTI</sequence>
<dbReference type="PANTHER" id="PTHR48104">
    <property type="entry name" value="METACASPASE-4"/>
    <property type="match status" value="1"/>
</dbReference>
<evidence type="ECO:0000313" key="3">
    <source>
        <dbReference type="Proteomes" id="UP000032309"/>
    </source>
</evidence>
<feature type="domain" description="Peptidase C14 caspase" evidence="1">
    <location>
        <begin position="17"/>
        <end position="260"/>
    </location>
</feature>